<evidence type="ECO:0000256" key="4">
    <source>
        <dbReference type="ARBA" id="ARBA00022452"/>
    </source>
</evidence>
<evidence type="ECO:0000313" key="17">
    <source>
        <dbReference type="EMBL" id="SKC41942.1"/>
    </source>
</evidence>
<dbReference type="GO" id="GO:0015288">
    <property type="term" value="F:porin activity"/>
    <property type="evidence" value="ECO:0007669"/>
    <property type="project" value="UniProtKB-KW"/>
</dbReference>
<dbReference type="PANTHER" id="PTHR33619:SF3">
    <property type="entry name" value="POLYSACCHARIDE EXPORT PROTEIN GFCE-RELATED"/>
    <property type="match status" value="1"/>
</dbReference>
<evidence type="ECO:0000256" key="6">
    <source>
        <dbReference type="ARBA" id="ARBA00022692"/>
    </source>
</evidence>
<keyword evidence="12" id="KW-0564">Palmitate</keyword>
<evidence type="ECO:0000313" key="18">
    <source>
        <dbReference type="Proteomes" id="UP000190341"/>
    </source>
</evidence>
<dbReference type="InterPro" id="IPR003715">
    <property type="entry name" value="Poly_export_N"/>
</dbReference>
<keyword evidence="10" id="KW-0626">Porin</keyword>
<proteinExistence type="inferred from homology"/>
<dbReference type="InterPro" id="IPR054765">
    <property type="entry name" value="SLBB_dom"/>
</dbReference>
<keyword evidence="3" id="KW-0813">Transport</keyword>
<keyword evidence="18" id="KW-1185">Reference proteome</keyword>
<dbReference type="Gene3D" id="3.30.1950.10">
    <property type="entry name" value="wza like domain"/>
    <property type="match status" value="1"/>
</dbReference>
<evidence type="ECO:0000256" key="12">
    <source>
        <dbReference type="ARBA" id="ARBA00023139"/>
    </source>
</evidence>
<keyword evidence="5" id="KW-0762">Sugar transport</keyword>
<dbReference type="GO" id="GO:0046930">
    <property type="term" value="C:pore complex"/>
    <property type="evidence" value="ECO:0007669"/>
    <property type="project" value="UniProtKB-KW"/>
</dbReference>
<dbReference type="STRING" id="428993.SAMN06296058_0192"/>
<evidence type="ECO:0000256" key="5">
    <source>
        <dbReference type="ARBA" id="ARBA00022597"/>
    </source>
</evidence>
<feature type="domain" description="Polysaccharide export protein N-terminal" evidence="15">
    <location>
        <begin position="66"/>
        <end position="150"/>
    </location>
</feature>
<evidence type="ECO:0000256" key="3">
    <source>
        <dbReference type="ARBA" id="ARBA00022448"/>
    </source>
</evidence>
<evidence type="ECO:0000256" key="8">
    <source>
        <dbReference type="ARBA" id="ARBA00023047"/>
    </source>
</evidence>
<comment type="similarity">
    <text evidence="2">Belongs to the BexD/CtrA/VexA family.</text>
</comment>
<protein>
    <submittedName>
        <fullName evidence="17">Polysaccharide export outer membrane protein</fullName>
    </submittedName>
</protein>
<evidence type="ECO:0000256" key="10">
    <source>
        <dbReference type="ARBA" id="ARBA00023114"/>
    </source>
</evidence>
<keyword evidence="6" id="KW-0812">Transmembrane</keyword>
<evidence type="ECO:0000256" key="7">
    <source>
        <dbReference type="ARBA" id="ARBA00022729"/>
    </source>
</evidence>
<keyword evidence="9" id="KW-0406">Ion transport</keyword>
<dbReference type="EMBL" id="FUZV01000001">
    <property type="protein sequence ID" value="SKC41942.1"/>
    <property type="molecule type" value="Genomic_DNA"/>
</dbReference>
<accession>A0A1T5IS58</accession>
<reference evidence="17 18" key="1">
    <citation type="submission" date="2017-02" db="EMBL/GenBank/DDBJ databases">
        <authorList>
            <person name="Peterson S.W."/>
        </authorList>
    </citation>
    <scope>NUCLEOTIDE SEQUENCE [LARGE SCALE GENOMIC DNA]</scope>
    <source>
        <strain evidence="17 18">P15</strain>
    </source>
</reference>
<evidence type="ECO:0000256" key="2">
    <source>
        <dbReference type="ARBA" id="ARBA00009450"/>
    </source>
</evidence>
<dbReference type="Gene3D" id="3.10.560.10">
    <property type="entry name" value="Outer membrane lipoprotein wza domain like"/>
    <property type="match status" value="2"/>
</dbReference>
<dbReference type="InterPro" id="IPR049712">
    <property type="entry name" value="Poly_export"/>
</dbReference>
<keyword evidence="13" id="KW-0998">Cell outer membrane</keyword>
<evidence type="ECO:0000259" key="16">
    <source>
        <dbReference type="Pfam" id="PF22461"/>
    </source>
</evidence>
<evidence type="ECO:0000259" key="15">
    <source>
        <dbReference type="Pfam" id="PF02563"/>
    </source>
</evidence>
<keyword evidence="8" id="KW-0625">Polysaccharide transport</keyword>
<keyword evidence="4" id="KW-1134">Transmembrane beta strand</keyword>
<evidence type="ECO:0000256" key="11">
    <source>
        <dbReference type="ARBA" id="ARBA00023136"/>
    </source>
</evidence>
<evidence type="ECO:0000256" key="13">
    <source>
        <dbReference type="ARBA" id="ARBA00023237"/>
    </source>
</evidence>
<name>A0A1T5IS58_9GAMM</name>
<keyword evidence="11" id="KW-0472">Membrane</keyword>
<feature type="domain" description="SLBB" evidence="16">
    <location>
        <begin position="156"/>
        <end position="232"/>
    </location>
</feature>
<dbReference type="PANTHER" id="PTHR33619">
    <property type="entry name" value="POLYSACCHARIDE EXPORT PROTEIN GFCE-RELATED"/>
    <property type="match status" value="1"/>
</dbReference>
<dbReference type="GO" id="GO:0015159">
    <property type="term" value="F:polysaccharide transmembrane transporter activity"/>
    <property type="evidence" value="ECO:0007669"/>
    <property type="project" value="InterPro"/>
</dbReference>
<keyword evidence="14" id="KW-0449">Lipoprotein</keyword>
<keyword evidence="7" id="KW-0732">Signal</keyword>
<dbReference type="RefSeq" id="WP_229730975.1">
    <property type="nucleotide sequence ID" value="NZ_BMCL01000003.1"/>
</dbReference>
<sequence length="359" mass="38424">MKLQLTSLALMAGLLAGCAGQSMTHSSASAGGTVEGSDARMIAITPELVAAPRTAVNLPPTLAQYKPQAYQIHPGDTILVTVWDHPELTTPAGNQQQAVTNGRLVQPDGTFFYPYAGKINVNGMTIEDLRSTLASKLGQYLRSPQVDVNVVGYGGRVAVAGAFVDTSPQEFNTVPLTLAQAVGKARIDVEQADLAGFVLSRDGQDYPLDLDALNRDGKVAADIYLKPGDRLYLPFNDRKEVYVLGEVIRPQAINFKTTDMSLTQALGRSGGLNPVTSKGSAVYVIRGMEDLQREPATVYHLDAGSPAAFALGDRFHLRPGDVVWVGPAGVTRWNRFLSQLLPLSGIISNAAAAQYNMDR</sequence>
<dbReference type="PROSITE" id="PS51257">
    <property type="entry name" value="PROKAR_LIPOPROTEIN"/>
    <property type="match status" value="1"/>
</dbReference>
<dbReference type="GO" id="GO:0006811">
    <property type="term" value="P:monoatomic ion transport"/>
    <property type="evidence" value="ECO:0007669"/>
    <property type="project" value="UniProtKB-KW"/>
</dbReference>
<dbReference type="Pfam" id="PF02563">
    <property type="entry name" value="Poly_export"/>
    <property type="match status" value="1"/>
</dbReference>
<dbReference type="AlphaFoldDB" id="A0A1T5IS58"/>
<gene>
    <name evidence="17" type="ORF">SAMN06296058_0192</name>
</gene>
<evidence type="ECO:0000256" key="1">
    <source>
        <dbReference type="ARBA" id="ARBA00004571"/>
    </source>
</evidence>
<dbReference type="GO" id="GO:0009279">
    <property type="term" value="C:cell outer membrane"/>
    <property type="evidence" value="ECO:0007669"/>
    <property type="project" value="UniProtKB-SubCell"/>
</dbReference>
<feature type="domain" description="SLBB" evidence="16">
    <location>
        <begin position="239"/>
        <end position="325"/>
    </location>
</feature>
<comment type="subcellular location">
    <subcellularLocation>
        <location evidence="1">Cell outer membrane</location>
        <topology evidence="1">Multi-pass membrane protein</topology>
    </subcellularLocation>
</comment>
<evidence type="ECO:0000256" key="9">
    <source>
        <dbReference type="ARBA" id="ARBA00023065"/>
    </source>
</evidence>
<evidence type="ECO:0000256" key="14">
    <source>
        <dbReference type="ARBA" id="ARBA00023288"/>
    </source>
</evidence>
<dbReference type="Proteomes" id="UP000190341">
    <property type="component" value="Unassembled WGS sequence"/>
</dbReference>
<dbReference type="Pfam" id="PF22461">
    <property type="entry name" value="SLBB_2"/>
    <property type="match status" value="2"/>
</dbReference>
<organism evidence="17 18">
    <name type="scientific">Pseudoxanthomonas indica</name>
    <dbReference type="NCBI Taxonomy" id="428993"/>
    <lineage>
        <taxon>Bacteria</taxon>
        <taxon>Pseudomonadati</taxon>
        <taxon>Pseudomonadota</taxon>
        <taxon>Gammaproteobacteria</taxon>
        <taxon>Lysobacterales</taxon>
        <taxon>Lysobacteraceae</taxon>
        <taxon>Pseudoxanthomonas</taxon>
    </lineage>
</organism>